<evidence type="ECO:0000313" key="3">
    <source>
        <dbReference type="Proteomes" id="UP000663834"/>
    </source>
</evidence>
<feature type="non-terminal residue" evidence="2">
    <location>
        <position position="1"/>
    </location>
</feature>
<comment type="caution">
    <text evidence="2">The sequence shown here is derived from an EMBL/GenBank/DDBJ whole genome shotgun (WGS) entry which is preliminary data.</text>
</comment>
<evidence type="ECO:0000313" key="2">
    <source>
        <dbReference type="EMBL" id="CAF1681886.1"/>
    </source>
</evidence>
<name>A0A816H2N4_9BILA</name>
<dbReference type="EMBL" id="CAJNOW010020924">
    <property type="protein sequence ID" value="CAF1681886.1"/>
    <property type="molecule type" value="Genomic_DNA"/>
</dbReference>
<sequence length="22" mass="2645">LYEGMKSSNNLILFGFLLYFQF</sequence>
<accession>A0A816H2N4</accession>
<protein>
    <submittedName>
        <fullName evidence="2">Uncharacterized protein</fullName>
    </submittedName>
</protein>
<reference evidence="2" key="1">
    <citation type="submission" date="2021-02" db="EMBL/GenBank/DDBJ databases">
        <authorList>
            <person name="Nowell W R."/>
        </authorList>
    </citation>
    <scope>NUCLEOTIDE SEQUENCE</scope>
</reference>
<dbReference type="EMBL" id="CAJNOV010000958">
    <property type="protein sequence ID" value="CAF1044082.1"/>
    <property type="molecule type" value="Genomic_DNA"/>
</dbReference>
<evidence type="ECO:0000313" key="1">
    <source>
        <dbReference type="EMBL" id="CAF1044082.1"/>
    </source>
</evidence>
<proteinExistence type="predicted"/>
<dbReference type="Proteomes" id="UP000663855">
    <property type="component" value="Unassembled WGS sequence"/>
</dbReference>
<gene>
    <name evidence="1" type="ORF">CJN711_LOCUS4417</name>
    <name evidence="2" type="ORF">KQP761_LOCUS36886</name>
</gene>
<dbReference type="Proteomes" id="UP000663834">
    <property type="component" value="Unassembled WGS sequence"/>
</dbReference>
<organism evidence="2 3">
    <name type="scientific">Rotaria magnacalcarata</name>
    <dbReference type="NCBI Taxonomy" id="392030"/>
    <lineage>
        <taxon>Eukaryota</taxon>
        <taxon>Metazoa</taxon>
        <taxon>Spiralia</taxon>
        <taxon>Gnathifera</taxon>
        <taxon>Rotifera</taxon>
        <taxon>Eurotatoria</taxon>
        <taxon>Bdelloidea</taxon>
        <taxon>Philodinida</taxon>
        <taxon>Philodinidae</taxon>
        <taxon>Rotaria</taxon>
    </lineage>
</organism>
<dbReference type="AlphaFoldDB" id="A0A816H2N4"/>